<dbReference type="FunFam" id="3.40.50.300:FF:000552">
    <property type="entry name" value="GPN-loop GTPase 3"/>
    <property type="match status" value="1"/>
</dbReference>
<dbReference type="InterPro" id="IPR004130">
    <property type="entry name" value="Gpn"/>
</dbReference>
<evidence type="ECO:0000256" key="1">
    <source>
        <dbReference type="ARBA" id="ARBA00005290"/>
    </source>
</evidence>
<dbReference type="STRING" id="37360.A0A0G4ISQ0"/>
<evidence type="ECO:0000313" key="8">
    <source>
        <dbReference type="EMBL" id="SPQ95174.1"/>
    </source>
</evidence>
<evidence type="ECO:0000256" key="6">
    <source>
        <dbReference type="RuleBase" id="RU365059"/>
    </source>
</evidence>
<proteinExistence type="inferred from homology"/>
<accession>A0A0G4ISQ0</accession>
<keyword evidence="3 6" id="KW-0547">Nucleotide-binding</keyword>
<dbReference type="Proteomes" id="UP000290189">
    <property type="component" value="Unassembled WGS sequence"/>
</dbReference>
<comment type="similarity">
    <text evidence="1 6">Belongs to the GPN-loop GTPase family.</text>
</comment>
<name>A0A0G4ISQ0_PLABS</name>
<dbReference type="EMBL" id="OVEO01000003">
    <property type="protein sequence ID" value="SPQ95174.1"/>
    <property type="molecule type" value="Genomic_DNA"/>
</dbReference>
<comment type="function">
    <text evidence="6">Small GTPase required for proper nuclear import of RNA polymerase II and III (RNAPII and RNAPIII). May act at an RNAP assembly step prior to nuclear import.</text>
</comment>
<comment type="subunit">
    <text evidence="6">Binds to RNA polymerase II (RNAPII).</text>
</comment>
<evidence type="ECO:0000256" key="2">
    <source>
        <dbReference type="ARBA" id="ARBA00014587"/>
    </source>
</evidence>
<dbReference type="EMBL" id="CDSF01000083">
    <property type="protein sequence ID" value="CEO98252.1"/>
    <property type="molecule type" value="Genomic_DNA"/>
</dbReference>
<evidence type="ECO:0000256" key="5">
    <source>
        <dbReference type="ARBA" id="ARBA00023134"/>
    </source>
</evidence>
<dbReference type="AlphaFoldDB" id="A0A0G4ISQ0"/>
<keyword evidence="8" id="KW-0496">Mitochondrion</keyword>
<organism evidence="7 9">
    <name type="scientific">Plasmodiophora brassicae</name>
    <name type="common">Clubroot disease agent</name>
    <dbReference type="NCBI Taxonomy" id="37360"/>
    <lineage>
        <taxon>Eukaryota</taxon>
        <taxon>Sar</taxon>
        <taxon>Rhizaria</taxon>
        <taxon>Endomyxa</taxon>
        <taxon>Phytomyxea</taxon>
        <taxon>Plasmodiophorida</taxon>
        <taxon>Plasmodiophoridae</taxon>
        <taxon>Plasmodiophora</taxon>
    </lineage>
</organism>
<gene>
    <name evidence="7" type="ORF">PBRA_006366</name>
    <name evidence="8" type="ORF">PLBR_LOCUS2389</name>
</gene>
<geneLocation type="mitochondrion" evidence="8"/>
<evidence type="ECO:0000313" key="9">
    <source>
        <dbReference type="Proteomes" id="UP000039324"/>
    </source>
</evidence>
<dbReference type="OMA" id="LYTHMTV"/>
<reference evidence="8 10" key="2">
    <citation type="submission" date="2018-03" db="EMBL/GenBank/DDBJ databases">
        <authorList>
            <person name="Fogelqvist J."/>
        </authorList>
    </citation>
    <scope>NUCLEOTIDE SEQUENCE [LARGE SCALE GENOMIC DNA]</scope>
</reference>
<dbReference type="Pfam" id="PF03029">
    <property type="entry name" value="ATP_bind_1"/>
    <property type="match status" value="1"/>
</dbReference>
<dbReference type="InterPro" id="IPR030228">
    <property type="entry name" value="Gpn3"/>
</dbReference>
<keyword evidence="5 6" id="KW-0342">GTP-binding</keyword>
<keyword evidence="4 6" id="KW-0378">Hydrolase</keyword>
<dbReference type="PANTHER" id="PTHR21231:SF7">
    <property type="entry name" value="GPN-LOOP GTPASE 3"/>
    <property type="match status" value="1"/>
</dbReference>
<dbReference type="Proteomes" id="UP000039324">
    <property type="component" value="Unassembled WGS sequence"/>
</dbReference>
<dbReference type="GO" id="GO:0005525">
    <property type="term" value="F:GTP binding"/>
    <property type="evidence" value="ECO:0007669"/>
    <property type="project" value="UniProtKB-KW"/>
</dbReference>
<dbReference type="InterPro" id="IPR027417">
    <property type="entry name" value="P-loop_NTPase"/>
</dbReference>
<keyword evidence="9" id="KW-1185">Reference proteome</keyword>
<evidence type="ECO:0000313" key="7">
    <source>
        <dbReference type="EMBL" id="CEO98252.1"/>
    </source>
</evidence>
<evidence type="ECO:0000313" key="10">
    <source>
        <dbReference type="Proteomes" id="UP000290189"/>
    </source>
</evidence>
<dbReference type="SUPFAM" id="SSF52540">
    <property type="entry name" value="P-loop containing nucleoside triphosphate hydrolases"/>
    <property type="match status" value="1"/>
</dbReference>
<dbReference type="Gene3D" id="3.40.50.300">
    <property type="entry name" value="P-loop containing nucleotide triphosphate hydrolases"/>
    <property type="match status" value="1"/>
</dbReference>
<sequence>MGKHAQLVVGPAGSGKSTFCHLINRHCENVGRTVHVVNLDPAAESFQYPVSIDIRDLISVTDVMEELGLGPNGALIFCMEYLIENIEWLTDQLGDYADDYLIFDCPGQIEIYTHINVMRSFVQTLERMGYRTCGVFLLDSIFVSDSSKFIAGMLSCLSTMVQLELPHVNVLSKCDLLKDKKSLDTFLDSDLPVIMSSLNATMSGKLLRLNQSIGELIDEYSMVSFVPLDPNDDDSITYILSSIDHAIQYGEDLEPVDKTIADRTEDDTDRLPAIHE</sequence>
<dbReference type="PANTHER" id="PTHR21231">
    <property type="entry name" value="XPA-BINDING PROTEIN 1-RELATED"/>
    <property type="match status" value="1"/>
</dbReference>
<evidence type="ECO:0000256" key="4">
    <source>
        <dbReference type="ARBA" id="ARBA00022801"/>
    </source>
</evidence>
<dbReference type="OrthoDB" id="5839at2759"/>
<evidence type="ECO:0000256" key="3">
    <source>
        <dbReference type="ARBA" id="ARBA00022741"/>
    </source>
</evidence>
<dbReference type="CDD" id="cd17872">
    <property type="entry name" value="GPN3"/>
    <property type="match status" value="1"/>
</dbReference>
<dbReference type="GO" id="GO:0003924">
    <property type="term" value="F:GTPase activity"/>
    <property type="evidence" value="ECO:0007669"/>
    <property type="project" value="TreeGrafter"/>
</dbReference>
<reference evidence="7 9" key="1">
    <citation type="submission" date="2015-02" db="EMBL/GenBank/DDBJ databases">
        <authorList>
            <person name="Chooi Y.-H."/>
        </authorList>
    </citation>
    <scope>NUCLEOTIDE SEQUENCE [LARGE SCALE GENOMIC DNA]</scope>
    <source>
        <strain evidence="7">E3</strain>
    </source>
</reference>
<protein>
    <recommendedName>
        <fullName evidence="2 6">GPN-loop GTPase 3</fullName>
    </recommendedName>
</protein>